<dbReference type="Proteomes" id="UP000031518">
    <property type="component" value="Unassembled WGS sequence"/>
</dbReference>
<name>A0A0B6WWA5_9BACT</name>
<organism evidence="8 9">
    <name type="scientific">Pyrinomonas methylaliphatogenes</name>
    <dbReference type="NCBI Taxonomy" id="454194"/>
    <lineage>
        <taxon>Bacteria</taxon>
        <taxon>Pseudomonadati</taxon>
        <taxon>Acidobacteriota</taxon>
        <taxon>Blastocatellia</taxon>
        <taxon>Blastocatellales</taxon>
        <taxon>Pyrinomonadaceae</taxon>
        <taxon>Pyrinomonas</taxon>
    </lineage>
</organism>
<sequence>MKRGVKSYRFIAIVLTLGLVASTPDGWAQTRLRPGFNLFSIRDDVEIGRRSAAQVERQYHTYDDPRVTRIGKRLAARSSMPGLPWRFRVIDRSDVNAFALPGGYVYVTSGMLRAVRNDDELAGVLAHEITHVTLRHGTNQASKALIAQMPLEVLSGQLGGGLGANLARLGIGFGLNSLFLRYSREAETQADVGAVQLMRRAGYNPYGLASFMRRMRGGGGFFSDHPSPTNRVERIEREIRSTGG</sequence>
<dbReference type="InterPro" id="IPR001915">
    <property type="entry name" value="Peptidase_M48"/>
</dbReference>
<dbReference type="RefSeq" id="WP_060635239.1">
    <property type="nucleotide sequence ID" value="NZ_CBXV010000002.1"/>
</dbReference>
<dbReference type="PANTHER" id="PTHR22726">
    <property type="entry name" value="METALLOENDOPEPTIDASE OMA1"/>
    <property type="match status" value="1"/>
</dbReference>
<dbReference type="MEROPS" id="M48.019"/>
<dbReference type="GO" id="GO:0016020">
    <property type="term" value="C:membrane"/>
    <property type="evidence" value="ECO:0007669"/>
    <property type="project" value="TreeGrafter"/>
</dbReference>
<protein>
    <submittedName>
        <fullName evidence="8">Peptidase family M48</fullName>
    </submittedName>
</protein>
<evidence type="ECO:0000256" key="2">
    <source>
        <dbReference type="ARBA" id="ARBA00022723"/>
    </source>
</evidence>
<accession>A0A0B6WWA5</accession>
<comment type="similarity">
    <text evidence="6">Belongs to the peptidase M48 family.</text>
</comment>
<dbReference type="EMBL" id="CBXV010000002">
    <property type="protein sequence ID" value="CDM64450.1"/>
    <property type="molecule type" value="Genomic_DNA"/>
</dbReference>
<keyword evidence="3 6" id="KW-0378">Hydrolase</keyword>
<keyword evidence="5 6" id="KW-0482">Metalloprotease</keyword>
<dbReference type="STRING" id="454194.PYK22_00444"/>
<keyword evidence="4 6" id="KW-0862">Zinc</keyword>
<dbReference type="GO" id="GO:0004222">
    <property type="term" value="F:metalloendopeptidase activity"/>
    <property type="evidence" value="ECO:0007669"/>
    <property type="project" value="InterPro"/>
</dbReference>
<keyword evidence="1 6" id="KW-0645">Protease</keyword>
<dbReference type="PANTHER" id="PTHR22726:SF1">
    <property type="entry name" value="METALLOENDOPEPTIDASE OMA1, MITOCHONDRIAL"/>
    <property type="match status" value="1"/>
</dbReference>
<evidence type="ECO:0000256" key="5">
    <source>
        <dbReference type="ARBA" id="ARBA00023049"/>
    </source>
</evidence>
<dbReference type="AlphaFoldDB" id="A0A0B6WWA5"/>
<dbReference type="Gene3D" id="3.30.2010.10">
    <property type="entry name" value="Metalloproteases ('zincins'), catalytic domain"/>
    <property type="match status" value="1"/>
</dbReference>
<feature type="domain" description="Peptidase M48" evidence="7">
    <location>
        <begin position="64"/>
        <end position="238"/>
    </location>
</feature>
<evidence type="ECO:0000256" key="3">
    <source>
        <dbReference type="ARBA" id="ARBA00022801"/>
    </source>
</evidence>
<evidence type="ECO:0000256" key="1">
    <source>
        <dbReference type="ARBA" id="ARBA00022670"/>
    </source>
</evidence>
<evidence type="ECO:0000256" key="6">
    <source>
        <dbReference type="RuleBase" id="RU003983"/>
    </source>
</evidence>
<evidence type="ECO:0000259" key="7">
    <source>
        <dbReference type="Pfam" id="PF01435"/>
    </source>
</evidence>
<proteinExistence type="inferred from homology"/>
<dbReference type="InterPro" id="IPR051156">
    <property type="entry name" value="Mito/Outer_Membr_Metalloprot"/>
</dbReference>
<comment type="cofactor">
    <cofactor evidence="6">
        <name>Zn(2+)</name>
        <dbReference type="ChEBI" id="CHEBI:29105"/>
    </cofactor>
    <text evidence="6">Binds 1 zinc ion per subunit.</text>
</comment>
<dbReference type="GO" id="GO:0046872">
    <property type="term" value="F:metal ion binding"/>
    <property type="evidence" value="ECO:0007669"/>
    <property type="project" value="UniProtKB-KW"/>
</dbReference>
<reference evidence="8 9" key="1">
    <citation type="submission" date="2013-12" db="EMBL/GenBank/DDBJ databases">
        <authorList>
            <person name="Stott M."/>
        </authorList>
    </citation>
    <scope>NUCLEOTIDE SEQUENCE [LARGE SCALE GENOMIC DNA]</scope>
    <source>
        <strain evidence="8 9">K22</strain>
    </source>
</reference>
<keyword evidence="2" id="KW-0479">Metal-binding</keyword>
<gene>
    <name evidence="8" type="ORF">PYK22_00444</name>
</gene>
<dbReference type="CDD" id="cd07333">
    <property type="entry name" value="M48C_bepA_like"/>
    <property type="match status" value="1"/>
</dbReference>
<dbReference type="GO" id="GO:0051603">
    <property type="term" value="P:proteolysis involved in protein catabolic process"/>
    <property type="evidence" value="ECO:0007669"/>
    <property type="project" value="TreeGrafter"/>
</dbReference>
<keyword evidence="9" id="KW-1185">Reference proteome</keyword>
<reference evidence="8 9" key="2">
    <citation type="submission" date="2015-01" db="EMBL/GenBank/DDBJ databases">
        <title>Complete genome sequence of Pyrinomonas methylaliphatogenes type strain K22T.</title>
        <authorList>
            <person name="Lee K.C.Y."/>
            <person name="Power J.F."/>
            <person name="Dunfield P.F."/>
            <person name="Morgan X.C."/>
            <person name="Huttenhower C."/>
            <person name="Stott M.B."/>
        </authorList>
    </citation>
    <scope>NUCLEOTIDE SEQUENCE [LARGE SCALE GENOMIC DNA]</scope>
    <source>
        <strain evidence="8 9">K22</strain>
    </source>
</reference>
<dbReference type="OrthoDB" id="108155at2"/>
<evidence type="ECO:0000313" key="9">
    <source>
        <dbReference type="Proteomes" id="UP000031518"/>
    </source>
</evidence>
<evidence type="ECO:0000313" key="8">
    <source>
        <dbReference type="EMBL" id="CDM64450.1"/>
    </source>
</evidence>
<dbReference type="Pfam" id="PF01435">
    <property type="entry name" value="Peptidase_M48"/>
    <property type="match status" value="1"/>
</dbReference>
<evidence type="ECO:0000256" key="4">
    <source>
        <dbReference type="ARBA" id="ARBA00022833"/>
    </source>
</evidence>